<sequence length="187" mass="20636">MKKGPLLPLFLYERSGNNLTRYHTKARKGLFLAGYDPEARPQQGEKGTGLGLRPRCFFMDNGRRICQGKQHLVANPLPFCSQLQLADRKPAAPEAPGPGSTNFQFQRLQAPSSPQLYVIGQQFEETVTQPNPQLYAARPQQAEKVTSAPGPQARLKRKKERRKDFSHALRVPAGRGTAKGAAAVSCL</sequence>
<dbReference type="RefSeq" id="WP_256130859.1">
    <property type="nucleotide sequence ID" value="NZ_JANFXK010000002.1"/>
</dbReference>
<protein>
    <submittedName>
        <fullName evidence="2">Uncharacterized protein</fullName>
    </submittedName>
</protein>
<gene>
    <name evidence="2" type="ORF">NE619_02925</name>
</gene>
<keyword evidence="3" id="KW-1185">Reference proteome</keyword>
<dbReference type="Proteomes" id="UP001524502">
    <property type="component" value="Unassembled WGS sequence"/>
</dbReference>
<reference evidence="2 3" key="1">
    <citation type="submission" date="2022-06" db="EMBL/GenBank/DDBJ databases">
        <title>Isolation of gut microbiota from human fecal samples.</title>
        <authorList>
            <person name="Pamer E.G."/>
            <person name="Barat B."/>
            <person name="Waligurski E."/>
            <person name="Medina S."/>
            <person name="Paddock L."/>
            <person name="Mostad J."/>
        </authorList>
    </citation>
    <scope>NUCLEOTIDE SEQUENCE [LARGE SCALE GENOMIC DNA]</scope>
    <source>
        <strain evidence="2 3">SL.3.17</strain>
    </source>
</reference>
<dbReference type="EMBL" id="JANFXK010000002">
    <property type="protein sequence ID" value="MCQ4635670.1"/>
    <property type="molecule type" value="Genomic_DNA"/>
</dbReference>
<evidence type="ECO:0000313" key="3">
    <source>
        <dbReference type="Proteomes" id="UP001524502"/>
    </source>
</evidence>
<evidence type="ECO:0000313" key="2">
    <source>
        <dbReference type="EMBL" id="MCQ4635670.1"/>
    </source>
</evidence>
<evidence type="ECO:0000256" key="1">
    <source>
        <dbReference type="SAM" id="MobiDB-lite"/>
    </source>
</evidence>
<proteinExistence type="predicted"/>
<comment type="caution">
    <text evidence="2">The sequence shown here is derived from an EMBL/GenBank/DDBJ whole genome shotgun (WGS) entry which is preliminary data.</text>
</comment>
<organism evidence="2 3">
    <name type="scientific">Anaerovorax odorimutans</name>
    <dbReference type="NCBI Taxonomy" id="109327"/>
    <lineage>
        <taxon>Bacteria</taxon>
        <taxon>Bacillati</taxon>
        <taxon>Bacillota</taxon>
        <taxon>Clostridia</taxon>
        <taxon>Peptostreptococcales</taxon>
        <taxon>Anaerovoracaceae</taxon>
        <taxon>Anaerovorax</taxon>
    </lineage>
</organism>
<feature type="region of interest" description="Disordered" evidence="1">
    <location>
        <begin position="139"/>
        <end position="167"/>
    </location>
</feature>
<name>A0ABT1RKH2_9FIRM</name>
<accession>A0ABT1RKH2</accession>